<accession>A0A521DLH8</accession>
<dbReference type="RefSeq" id="WP_142714927.1">
    <property type="nucleotide sequence ID" value="NZ_FXTH01000011.1"/>
</dbReference>
<organism evidence="1 2">
    <name type="scientific">Fodinibius sediminis</name>
    <dbReference type="NCBI Taxonomy" id="1214077"/>
    <lineage>
        <taxon>Bacteria</taxon>
        <taxon>Pseudomonadati</taxon>
        <taxon>Balneolota</taxon>
        <taxon>Balneolia</taxon>
        <taxon>Balneolales</taxon>
        <taxon>Balneolaceae</taxon>
        <taxon>Fodinibius</taxon>
    </lineage>
</organism>
<dbReference type="EMBL" id="FXTH01000011">
    <property type="protein sequence ID" value="SMO72478.1"/>
    <property type="molecule type" value="Genomic_DNA"/>
</dbReference>
<sequence>MIMDKDRIKSKVIAAYRRAKTHPEFLSQFQHEIQAVIDSEVPETVTHSAHVYHDIQHLSAVSKKEGYSAANYLRLIANYVVMIVKAVEEGKKNIDVSGQADFFEDNEDFRPTN</sequence>
<evidence type="ECO:0000313" key="2">
    <source>
        <dbReference type="Proteomes" id="UP000317593"/>
    </source>
</evidence>
<name>A0A521DLH8_9BACT</name>
<gene>
    <name evidence="1" type="ORF">SAMN06265218_1119</name>
</gene>
<proteinExistence type="predicted"/>
<protein>
    <submittedName>
        <fullName evidence="1">Uncharacterized protein</fullName>
    </submittedName>
</protein>
<reference evidence="1 2" key="1">
    <citation type="submission" date="2017-05" db="EMBL/GenBank/DDBJ databases">
        <authorList>
            <person name="Varghese N."/>
            <person name="Submissions S."/>
        </authorList>
    </citation>
    <scope>NUCLEOTIDE SEQUENCE [LARGE SCALE GENOMIC DNA]</scope>
    <source>
        <strain evidence="1 2">DSM 21194</strain>
    </source>
</reference>
<keyword evidence="2" id="KW-1185">Reference proteome</keyword>
<evidence type="ECO:0000313" key="1">
    <source>
        <dbReference type="EMBL" id="SMO72478.1"/>
    </source>
</evidence>
<dbReference type="Proteomes" id="UP000317593">
    <property type="component" value="Unassembled WGS sequence"/>
</dbReference>
<dbReference type="AlphaFoldDB" id="A0A521DLH8"/>